<dbReference type="Gene3D" id="2.120.10.70">
    <property type="entry name" value="Fucose-specific lectin"/>
    <property type="match status" value="2"/>
</dbReference>
<feature type="chain" id="PRO_5012978573" description="Fucose-specific lectin" evidence="1">
    <location>
        <begin position="17"/>
        <end position="399"/>
    </location>
</feature>
<organism evidence="2 3">
    <name type="scientific">Penicillium brasilianum</name>
    <dbReference type="NCBI Taxonomy" id="104259"/>
    <lineage>
        <taxon>Eukaryota</taxon>
        <taxon>Fungi</taxon>
        <taxon>Dikarya</taxon>
        <taxon>Ascomycota</taxon>
        <taxon>Pezizomycotina</taxon>
        <taxon>Eurotiomycetes</taxon>
        <taxon>Eurotiomycetidae</taxon>
        <taxon>Eurotiales</taxon>
        <taxon>Aspergillaceae</taxon>
        <taxon>Penicillium</taxon>
    </lineage>
</organism>
<dbReference type="SUPFAM" id="SSF89372">
    <property type="entry name" value="Fucose-specific lectin"/>
    <property type="match status" value="2"/>
</dbReference>
<evidence type="ECO:0000313" key="2">
    <source>
        <dbReference type="EMBL" id="OOQ91514.1"/>
    </source>
</evidence>
<evidence type="ECO:0000313" key="3">
    <source>
        <dbReference type="Proteomes" id="UP000190744"/>
    </source>
</evidence>
<evidence type="ECO:0008006" key="4">
    <source>
        <dbReference type="Google" id="ProtNLM"/>
    </source>
</evidence>
<keyword evidence="1" id="KW-0732">Signal</keyword>
<sequence>MKHITHLLLLLSPVLALISQQRLKNVYAESHLNETEYSQLDIRASGWTVVIDEDRGKVPLGVEFSATSRSPDAIDLFYFHGNGDGAPLTQACWNQGNDWKTCRVFQYVFSYVLGSGRLTAISRTPERHELFFVPKGYQAVHVERWRKHGGWWGGTPVIGHKADPSTGFGVVSRGSNMLETFWVRDDRALMHAYTEDDGDSWVRDVVLDAKADAKPSSVAATSRDANSMVVAWVTSKGILEAARYEKSTWTKKQITTHDTVTGISKIATLSITPSMLNLFWIGTDGMIHQSYWTAGMLNDQWITTPISNFPANVGGLSAVSMNINHMEVFWTSQTGTLYHAYWTAAQDRWISEPVPGSTGSLRCQPGSPLTTVARKGKNSMEGWCRSVEGKLVHFYYYAN</sequence>
<dbReference type="Proteomes" id="UP000190744">
    <property type="component" value="Unassembled WGS sequence"/>
</dbReference>
<name>A0A1S9S151_PENBI</name>
<dbReference type="EMBL" id="LJBN01000001">
    <property type="protein sequence ID" value="OOQ91514.1"/>
    <property type="molecule type" value="Genomic_DNA"/>
</dbReference>
<dbReference type="AlphaFoldDB" id="A0A1S9S151"/>
<accession>A0A1S9S151</accession>
<evidence type="ECO:0000256" key="1">
    <source>
        <dbReference type="SAM" id="SignalP"/>
    </source>
</evidence>
<reference evidence="3" key="1">
    <citation type="submission" date="2015-09" db="EMBL/GenBank/DDBJ databases">
        <authorList>
            <person name="Fill T.P."/>
            <person name="Baretta J.F."/>
            <person name="de Almeida L.G."/>
            <person name="Rocha M."/>
            <person name="de Souza D.H."/>
            <person name="Malavazi I."/>
            <person name="Cerdeira L.T."/>
            <person name="Hong H."/>
            <person name="Samborskyy M."/>
            <person name="de Vasconcelos A.T."/>
            <person name="Leadlay P."/>
            <person name="Rodrigues-Filho E."/>
        </authorList>
    </citation>
    <scope>NUCLEOTIDE SEQUENCE [LARGE SCALE GENOMIC DNA]</scope>
    <source>
        <strain evidence="3">LaBioMMi 136</strain>
    </source>
</reference>
<feature type="signal peptide" evidence="1">
    <location>
        <begin position="1"/>
        <end position="16"/>
    </location>
</feature>
<protein>
    <recommendedName>
        <fullName evidence="4">Fucose-specific lectin</fullName>
    </recommendedName>
</protein>
<comment type="caution">
    <text evidence="2">The sequence shown here is derived from an EMBL/GenBank/DDBJ whole genome shotgun (WGS) entry which is preliminary data.</text>
</comment>
<gene>
    <name evidence="2" type="ORF">PEBR_08395</name>
</gene>
<proteinExistence type="predicted"/>